<dbReference type="Pfam" id="PF12520">
    <property type="entry name" value="DUF3723"/>
    <property type="match status" value="1"/>
</dbReference>
<reference evidence="1 2" key="1">
    <citation type="journal article" date="2014" name="Genome Biol. Evol.">
        <title>Comparative genomics and transcriptomics analyses reveal divergent lifestyle features of nematode endoparasitic fungus Hirsutella minnesotensis.</title>
        <authorList>
            <person name="Lai Y."/>
            <person name="Liu K."/>
            <person name="Zhang X."/>
            <person name="Zhang X."/>
            <person name="Li K."/>
            <person name="Wang N."/>
            <person name="Shu C."/>
            <person name="Wu Y."/>
            <person name="Wang C."/>
            <person name="Bushley K.E."/>
            <person name="Xiang M."/>
            <person name="Liu X."/>
        </authorList>
    </citation>
    <scope>NUCLEOTIDE SEQUENCE [LARGE SCALE GENOMIC DNA]</scope>
    <source>
        <strain evidence="1 2">3608</strain>
    </source>
</reference>
<gene>
    <name evidence="1" type="ORF">HIM_11243</name>
</gene>
<protein>
    <submittedName>
        <fullName evidence="1">Uncharacterized protein</fullName>
    </submittedName>
</protein>
<dbReference type="InterPro" id="IPR022198">
    <property type="entry name" value="DUF3723"/>
</dbReference>
<dbReference type="EMBL" id="KQ030723">
    <property type="protein sequence ID" value="KJZ69361.1"/>
    <property type="molecule type" value="Genomic_DNA"/>
</dbReference>
<organism evidence="1 2">
    <name type="scientific">Hirsutella minnesotensis 3608</name>
    <dbReference type="NCBI Taxonomy" id="1043627"/>
    <lineage>
        <taxon>Eukaryota</taxon>
        <taxon>Fungi</taxon>
        <taxon>Dikarya</taxon>
        <taxon>Ascomycota</taxon>
        <taxon>Pezizomycotina</taxon>
        <taxon>Sordariomycetes</taxon>
        <taxon>Hypocreomycetidae</taxon>
        <taxon>Hypocreales</taxon>
        <taxon>Ophiocordycipitaceae</taxon>
        <taxon>Hirsutella</taxon>
    </lineage>
</organism>
<keyword evidence="2" id="KW-1185">Reference proteome</keyword>
<name>A0A0F7ZFL7_9HYPO</name>
<evidence type="ECO:0000313" key="1">
    <source>
        <dbReference type="EMBL" id="KJZ69361.1"/>
    </source>
</evidence>
<dbReference type="AlphaFoldDB" id="A0A0F7ZFL7"/>
<accession>A0A0F7ZFL7</accession>
<evidence type="ECO:0000313" key="2">
    <source>
        <dbReference type="Proteomes" id="UP000054481"/>
    </source>
</evidence>
<dbReference type="OrthoDB" id="4867059at2759"/>
<dbReference type="Proteomes" id="UP000054481">
    <property type="component" value="Unassembled WGS sequence"/>
</dbReference>
<proteinExistence type="predicted"/>
<sequence length="448" mass="51347">MASTSFQTLRRRIQAEKSLKYVGTARIRLDVLTFPHSSGLNPDNVQRLAALFRGQRGYNSEDLQHRIPAIISDANLREALAASGLGQDSLSSSDQDAPMLEFPSGFQLECLRGQHRVKAAEEIINTSNKRWTVDLFTADISDDAKRDLIEEYASERKTDDEEFYYKIREYQGIFGQENQYFESRWWARLTSVSGSTNKKQRLEQLFGHRKFAHAFDEFRHLPALYYGLRLSVVNKMISMRCDEELLLFLTQMKELWYRVFDGDETAMGKLDRATVEALQLTAPGACDAEAQLPSLYAFFENIKYLRVAADCIKRLLRLESKETIRCAFENAFCEEGNECLIQTSNNTFKAVPADTADQFDTTYRQLWLCAFREYRDMPSEPKKKLAGPKSGQVDESVLFGFASLARRLGYSTKEIDSLLQRDPDREMARRLLTTASAISLRPTLHFRG</sequence>